<accession>A0A0M9BLK5</accession>
<organism evidence="1 2">
    <name type="scientific">Paenibacillus xylanivorans</name>
    <dbReference type="NCBI Taxonomy" id="1705561"/>
    <lineage>
        <taxon>Bacteria</taxon>
        <taxon>Bacillati</taxon>
        <taxon>Bacillota</taxon>
        <taxon>Bacilli</taxon>
        <taxon>Bacillales</taxon>
        <taxon>Paenibacillaceae</taxon>
        <taxon>Paenibacillus</taxon>
    </lineage>
</organism>
<evidence type="ECO:0000313" key="1">
    <source>
        <dbReference type="EMBL" id="KOY13802.1"/>
    </source>
</evidence>
<reference evidence="1 2" key="1">
    <citation type="submission" date="2015-08" db="EMBL/GenBank/DDBJ databases">
        <title>Draft genome sequence of cellulolytic and xylanolytic Paenibacillus sp. A59, isolated from a decaying forest soil from Patagonia, Argentina.</title>
        <authorList>
            <person name="Ghio S."/>
            <person name="Caceres A.M."/>
            <person name="Talia P."/>
            <person name="Grasso D."/>
            <person name="Campos E."/>
        </authorList>
    </citation>
    <scope>NUCLEOTIDE SEQUENCE [LARGE SCALE GENOMIC DNA]</scope>
    <source>
        <strain evidence="1 2">A59</strain>
    </source>
</reference>
<gene>
    <name evidence="1" type="ORF">AMS66_25735</name>
</gene>
<dbReference type="PROSITE" id="PS51257">
    <property type="entry name" value="PROKAR_LIPOPROTEIN"/>
    <property type="match status" value="1"/>
</dbReference>
<proteinExistence type="predicted"/>
<evidence type="ECO:0000313" key="2">
    <source>
        <dbReference type="Proteomes" id="UP000037688"/>
    </source>
</evidence>
<dbReference type="RefSeq" id="WP_053783488.1">
    <property type="nucleotide sequence ID" value="NZ_LITU01000078.1"/>
</dbReference>
<dbReference type="OrthoDB" id="9794377at2"/>
<dbReference type="EMBL" id="LITU01000078">
    <property type="protein sequence ID" value="KOY13802.1"/>
    <property type="molecule type" value="Genomic_DNA"/>
</dbReference>
<name>A0A0M9BLK5_9BACL</name>
<dbReference type="PATRIC" id="fig|1705561.3.peg.5402"/>
<dbReference type="Proteomes" id="UP000037688">
    <property type="component" value="Unassembled WGS sequence"/>
</dbReference>
<comment type="caution">
    <text evidence="1">The sequence shown here is derived from an EMBL/GenBank/DDBJ whole genome shotgun (WGS) entry which is preliminary data.</text>
</comment>
<sequence length="211" mass="24008">MKRIIVLFFIVFLTACGNSQNSSQVIDNIDETYGITEEEALCNTDLSLKDQVLCMIDNQMYYEAIETIESSGIKGDKFLEVMRSYSNLFLERPSLEELEAFQNEFLSVHSKVLKLLEANEIGLNRMSTMTGNLKSLLEARSNQAINENNKANGYVEVYIGMTAEELKNSKLWGEPDTVNRTTTKYGVSEQWVYGNSRYVYLEEGIVTSIQE</sequence>
<dbReference type="AlphaFoldDB" id="A0A0M9BLK5"/>
<keyword evidence="2" id="KW-1185">Reference proteome</keyword>
<protein>
    <submittedName>
        <fullName evidence="1">Uncharacterized protein</fullName>
    </submittedName>
</protein>